<dbReference type="GeneID" id="55011223"/>
<protein>
    <submittedName>
        <fullName evidence="1">Uncharacterized protein</fullName>
    </submittedName>
</protein>
<organism evidence="1 2">
    <name type="scientific">Streptomyces phage Austintatious</name>
    <dbReference type="NCBI Taxonomy" id="2500795"/>
    <lineage>
        <taxon>Viruses</taxon>
        <taxon>Duplodnaviria</taxon>
        <taxon>Heunggongvirae</taxon>
        <taxon>Uroviricota</taxon>
        <taxon>Caudoviricetes</taxon>
        <taxon>Austintatiousvirus</taxon>
        <taxon>Austintatiousvirus austintatious</taxon>
    </lineage>
</organism>
<evidence type="ECO:0000313" key="2">
    <source>
        <dbReference type="Proteomes" id="UP000289599"/>
    </source>
</evidence>
<dbReference type="RefSeq" id="YP_009819804.1">
    <property type="nucleotide sequence ID" value="NC_048153.1"/>
</dbReference>
<dbReference type="EMBL" id="MK305888">
    <property type="protein sequence ID" value="QAX92793.1"/>
    <property type="molecule type" value="Genomic_DNA"/>
</dbReference>
<keyword evidence="2" id="KW-1185">Reference proteome</keyword>
<accession>A0A411AXG8</accession>
<dbReference type="Proteomes" id="UP000289599">
    <property type="component" value="Segment"/>
</dbReference>
<dbReference type="KEGG" id="vg:55011223"/>
<name>A0A411AXG8_9CAUD</name>
<proteinExistence type="predicted"/>
<reference evidence="1 2" key="1">
    <citation type="submission" date="2018-12" db="EMBL/GenBank/DDBJ databases">
        <authorList>
            <person name="Menchaca C."/>
            <person name="Devoll A."/>
            <person name="Sivoravong A."/>
            <person name="Parker A."/>
            <person name="Bhuiyan S."/>
            <person name="Nayek S."/>
            <person name="Kim T."/>
            <person name="Hughes L.E."/>
            <person name="Garlena R.A."/>
            <person name="Russell D.A."/>
            <person name="Pope W.H."/>
            <person name="Jacobs-Sera D."/>
            <person name="Hatfull G.F."/>
        </authorList>
    </citation>
    <scope>NUCLEOTIDE SEQUENCE [LARGE SCALE GENOMIC DNA]</scope>
</reference>
<sequence>MNPQRTQLRAAAALRGGQAGRRHVAFRDHLAAELHRVAPGAVRVHLTPIYTDPSGVPTRRTLVSLATLTGQPIEADADAHRAARRLVLDAFPAADWTRPHIYRADTGRLVDTTPTAPADLDVAQEVNR</sequence>
<gene>
    <name evidence="1" type="primary">32</name>
    <name evidence="1" type="ORF">SEA_AUSTINTATIOUS_32</name>
</gene>
<evidence type="ECO:0000313" key="1">
    <source>
        <dbReference type="EMBL" id="QAX92793.1"/>
    </source>
</evidence>